<gene>
    <name evidence="7" type="primary">azu</name>
    <name evidence="7" type="ORF">ACFPN2_20540</name>
</gene>
<keyword evidence="3 5" id="KW-0249">Electron transport</keyword>
<keyword evidence="5" id="KW-0574">Periplasm</keyword>
<evidence type="ECO:0000256" key="3">
    <source>
        <dbReference type="ARBA" id="ARBA00022982"/>
    </source>
</evidence>
<dbReference type="RefSeq" id="WP_380599898.1">
    <property type="nucleotide sequence ID" value="NZ_JBHSDU010000003.1"/>
</dbReference>
<evidence type="ECO:0000256" key="1">
    <source>
        <dbReference type="ARBA" id="ARBA00022448"/>
    </source>
</evidence>
<evidence type="ECO:0000313" key="7">
    <source>
        <dbReference type="EMBL" id="MFC4311501.1"/>
    </source>
</evidence>
<keyword evidence="2 5" id="KW-0479">Metal-binding</keyword>
<sequence length="154" mass="16235">MTISRILASTVLLGALSVFAPLTYAAKTCELTIEGNDAMQYNKTSLAVAADCTEVKLTLSHPGKLPASAMGHNWVLTETSAFQAVATAGMSAGLPNNYVPKDDARVIAHTKVIGAGETTSVTFPTSKLKKGGDYTFFCSFPGHWSVMKGKLTFG</sequence>
<feature type="signal peptide" evidence="5">
    <location>
        <begin position="1"/>
        <end position="20"/>
    </location>
</feature>
<proteinExistence type="predicted"/>
<comment type="caution">
    <text evidence="7">The sequence shown here is derived from an EMBL/GenBank/DDBJ whole genome shotgun (WGS) entry which is preliminary data.</text>
</comment>
<comment type="function">
    <text evidence="5">Transfers electrons from cytochrome c551 to cytochrome oxidase.</text>
</comment>
<evidence type="ECO:0000256" key="5">
    <source>
        <dbReference type="RuleBase" id="RU363017"/>
    </source>
</evidence>
<name>A0ABV8SVC2_9GAMM</name>
<dbReference type="Gene3D" id="2.60.40.420">
    <property type="entry name" value="Cupredoxins - blue copper proteins"/>
    <property type="match status" value="1"/>
</dbReference>
<dbReference type="InterPro" id="IPR050845">
    <property type="entry name" value="Cu-binding_ET"/>
</dbReference>
<keyword evidence="4 5" id="KW-0186">Copper</keyword>
<protein>
    <recommendedName>
        <fullName evidence="5">Azurin</fullName>
    </recommendedName>
</protein>
<evidence type="ECO:0000256" key="2">
    <source>
        <dbReference type="ARBA" id="ARBA00022723"/>
    </source>
</evidence>
<dbReference type="Pfam" id="PF00127">
    <property type="entry name" value="Copper-bind"/>
    <property type="match status" value="1"/>
</dbReference>
<dbReference type="PROSITE" id="PS00196">
    <property type="entry name" value="COPPER_BLUE"/>
    <property type="match status" value="1"/>
</dbReference>
<keyword evidence="5" id="KW-0732">Signal</keyword>
<dbReference type="CDD" id="cd13922">
    <property type="entry name" value="Azurin"/>
    <property type="match status" value="1"/>
</dbReference>
<evidence type="ECO:0000259" key="6">
    <source>
        <dbReference type="Pfam" id="PF00127"/>
    </source>
</evidence>
<accession>A0ABV8SVC2</accession>
<keyword evidence="8" id="KW-1185">Reference proteome</keyword>
<dbReference type="InterPro" id="IPR008972">
    <property type="entry name" value="Cupredoxin"/>
</dbReference>
<dbReference type="NCBIfam" id="TIGR02695">
    <property type="entry name" value="azurin"/>
    <property type="match status" value="1"/>
</dbReference>
<dbReference type="Proteomes" id="UP001595904">
    <property type="component" value="Unassembled WGS sequence"/>
</dbReference>
<dbReference type="SUPFAM" id="SSF49503">
    <property type="entry name" value="Cupredoxins"/>
    <property type="match status" value="1"/>
</dbReference>
<evidence type="ECO:0000256" key="4">
    <source>
        <dbReference type="ARBA" id="ARBA00023008"/>
    </source>
</evidence>
<dbReference type="PANTHER" id="PTHR38439">
    <property type="entry name" value="AURACYANIN-B"/>
    <property type="match status" value="1"/>
</dbReference>
<organism evidence="7 8">
    <name type="scientific">Steroidobacter flavus</name>
    <dbReference type="NCBI Taxonomy" id="1842136"/>
    <lineage>
        <taxon>Bacteria</taxon>
        <taxon>Pseudomonadati</taxon>
        <taxon>Pseudomonadota</taxon>
        <taxon>Gammaproteobacteria</taxon>
        <taxon>Steroidobacterales</taxon>
        <taxon>Steroidobacteraceae</taxon>
        <taxon>Steroidobacter</taxon>
    </lineage>
</organism>
<reference evidence="8" key="1">
    <citation type="journal article" date="2019" name="Int. J. Syst. Evol. Microbiol.">
        <title>The Global Catalogue of Microorganisms (GCM) 10K type strain sequencing project: providing services to taxonomists for standard genome sequencing and annotation.</title>
        <authorList>
            <consortium name="The Broad Institute Genomics Platform"/>
            <consortium name="The Broad Institute Genome Sequencing Center for Infectious Disease"/>
            <person name="Wu L."/>
            <person name="Ma J."/>
        </authorList>
    </citation>
    <scope>NUCLEOTIDE SEQUENCE [LARGE SCALE GENOMIC DNA]</scope>
    <source>
        <strain evidence="8">CGMCC 1.10759</strain>
    </source>
</reference>
<dbReference type="EMBL" id="JBHSDU010000003">
    <property type="protein sequence ID" value="MFC4311501.1"/>
    <property type="molecule type" value="Genomic_DNA"/>
</dbReference>
<dbReference type="PANTHER" id="PTHR38439:SF2">
    <property type="entry name" value="OUTER MEMBRANE PROTEIN H.8"/>
    <property type="match status" value="1"/>
</dbReference>
<feature type="domain" description="Blue (type 1) copper" evidence="6">
    <location>
        <begin position="28"/>
        <end position="152"/>
    </location>
</feature>
<dbReference type="InterPro" id="IPR000923">
    <property type="entry name" value="BlueCu_1"/>
</dbReference>
<keyword evidence="1 5" id="KW-0813">Transport</keyword>
<evidence type="ECO:0000313" key="8">
    <source>
        <dbReference type="Proteomes" id="UP001595904"/>
    </source>
</evidence>
<comment type="subcellular location">
    <subcellularLocation>
        <location evidence="5">Periplasm</location>
    </subcellularLocation>
</comment>
<feature type="chain" id="PRO_5044981578" description="Azurin" evidence="5">
    <location>
        <begin position="21"/>
        <end position="154"/>
    </location>
</feature>
<dbReference type="InterPro" id="IPR028871">
    <property type="entry name" value="BlueCu_1_BS"/>
</dbReference>
<dbReference type="InterPro" id="IPR014068">
    <property type="entry name" value="Azurin"/>
</dbReference>